<organism evidence="2 3">
    <name type="scientific">Saponaria officinalis</name>
    <name type="common">Common soapwort</name>
    <name type="synonym">Lychnis saponaria</name>
    <dbReference type="NCBI Taxonomy" id="3572"/>
    <lineage>
        <taxon>Eukaryota</taxon>
        <taxon>Viridiplantae</taxon>
        <taxon>Streptophyta</taxon>
        <taxon>Embryophyta</taxon>
        <taxon>Tracheophyta</taxon>
        <taxon>Spermatophyta</taxon>
        <taxon>Magnoliopsida</taxon>
        <taxon>eudicotyledons</taxon>
        <taxon>Gunneridae</taxon>
        <taxon>Pentapetalae</taxon>
        <taxon>Caryophyllales</taxon>
        <taxon>Caryophyllaceae</taxon>
        <taxon>Caryophylleae</taxon>
        <taxon>Saponaria</taxon>
    </lineage>
</organism>
<reference evidence="2" key="1">
    <citation type="submission" date="2024-03" db="EMBL/GenBank/DDBJ databases">
        <title>WGS assembly of Saponaria officinalis var. Norfolk2.</title>
        <authorList>
            <person name="Jenkins J."/>
            <person name="Shu S."/>
            <person name="Grimwood J."/>
            <person name="Barry K."/>
            <person name="Goodstein D."/>
            <person name="Schmutz J."/>
            <person name="Leebens-Mack J."/>
            <person name="Osbourn A."/>
        </authorList>
    </citation>
    <scope>NUCLEOTIDE SEQUENCE [LARGE SCALE GENOMIC DNA]</scope>
    <source>
        <strain evidence="2">JIC</strain>
    </source>
</reference>
<dbReference type="EMBL" id="JBDFQZ010000009">
    <property type="protein sequence ID" value="KAK9690223.1"/>
    <property type="molecule type" value="Genomic_DNA"/>
</dbReference>
<dbReference type="PANTHER" id="PTHR47205:SF1">
    <property type="entry name" value="OS07G0599000 PROTEIN"/>
    <property type="match status" value="1"/>
</dbReference>
<accession>A0AAW1ILF1</accession>
<dbReference type="AlphaFoldDB" id="A0AAW1ILF1"/>
<feature type="compositionally biased region" description="Polar residues" evidence="1">
    <location>
        <begin position="30"/>
        <end position="40"/>
    </location>
</feature>
<keyword evidence="3" id="KW-1185">Reference proteome</keyword>
<dbReference type="Proteomes" id="UP001443914">
    <property type="component" value="Unassembled WGS sequence"/>
</dbReference>
<dbReference type="InterPro" id="IPR044605">
    <property type="entry name" value="At1g26460-like"/>
</dbReference>
<evidence type="ECO:0000313" key="2">
    <source>
        <dbReference type="EMBL" id="KAK9690223.1"/>
    </source>
</evidence>
<gene>
    <name evidence="2" type="ORF">RND81_09G113400</name>
</gene>
<name>A0AAW1ILF1_SAPOF</name>
<dbReference type="PANTHER" id="PTHR47205">
    <property type="entry name" value="OS07G0599000 PROTEIN"/>
    <property type="match status" value="1"/>
</dbReference>
<feature type="region of interest" description="Disordered" evidence="1">
    <location>
        <begin position="30"/>
        <end position="61"/>
    </location>
</feature>
<evidence type="ECO:0000256" key="1">
    <source>
        <dbReference type="SAM" id="MobiDB-lite"/>
    </source>
</evidence>
<sequence>MQSQMANLSTSLILIKTINPNSLKSISTSSFLNQQPQFDEQPQSLSPSPLPPNPSYGSHMYHQTRRTHAVGQTLTPLHHQNPSFIPPVVRDVDSLMNLFGGWVTSQRWGDIKEVFEQWINSLDVNENPSRSNVEVFN</sequence>
<proteinExistence type="predicted"/>
<comment type="caution">
    <text evidence="2">The sequence shown here is derived from an EMBL/GenBank/DDBJ whole genome shotgun (WGS) entry which is preliminary data.</text>
</comment>
<evidence type="ECO:0000313" key="3">
    <source>
        <dbReference type="Proteomes" id="UP001443914"/>
    </source>
</evidence>
<protein>
    <submittedName>
        <fullName evidence="2">Uncharacterized protein</fullName>
    </submittedName>
</protein>